<evidence type="ECO:0000313" key="3">
    <source>
        <dbReference type="Proteomes" id="UP000827092"/>
    </source>
</evidence>
<dbReference type="AlphaFoldDB" id="A0AAV6VF29"/>
<evidence type="ECO:0000313" key="2">
    <source>
        <dbReference type="EMBL" id="KAG8195289.1"/>
    </source>
</evidence>
<proteinExistence type="predicted"/>
<feature type="compositionally biased region" description="Basic and acidic residues" evidence="1">
    <location>
        <begin position="80"/>
        <end position="89"/>
    </location>
</feature>
<keyword evidence="3" id="KW-1185">Reference proteome</keyword>
<comment type="caution">
    <text evidence="2">The sequence shown here is derived from an EMBL/GenBank/DDBJ whole genome shotgun (WGS) entry which is preliminary data.</text>
</comment>
<gene>
    <name evidence="2" type="ORF">JTE90_028438</name>
</gene>
<evidence type="ECO:0000256" key="1">
    <source>
        <dbReference type="SAM" id="MobiDB-lite"/>
    </source>
</evidence>
<protein>
    <submittedName>
        <fullName evidence="2">Uncharacterized protein</fullName>
    </submittedName>
</protein>
<organism evidence="2 3">
    <name type="scientific">Oedothorax gibbosus</name>
    <dbReference type="NCBI Taxonomy" id="931172"/>
    <lineage>
        <taxon>Eukaryota</taxon>
        <taxon>Metazoa</taxon>
        <taxon>Ecdysozoa</taxon>
        <taxon>Arthropoda</taxon>
        <taxon>Chelicerata</taxon>
        <taxon>Arachnida</taxon>
        <taxon>Araneae</taxon>
        <taxon>Araneomorphae</taxon>
        <taxon>Entelegynae</taxon>
        <taxon>Araneoidea</taxon>
        <taxon>Linyphiidae</taxon>
        <taxon>Erigoninae</taxon>
        <taxon>Oedothorax</taxon>
    </lineage>
</organism>
<reference evidence="2 3" key="1">
    <citation type="journal article" date="2022" name="Nat. Ecol. Evol.">
        <title>A masculinizing supergene underlies an exaggerated male reproductive morph in a spider.</title>
        <authorList>
            <person name="Hendrickx F."/>
            <person name="De Corte Z."/>
            <person name="Sonet G."/>
            <person name="Van Belleghem S.M."/>
            <person name="Kostlbacher S."/>
            <person name="Vangestel C."/>
        </authorList>
    </citation>
    <scope>NUCLEOTIDE SEQUENCE [LARGE SCALE GENOMIC DNA]</scope>
    <source>
        <strain evidence="2">W744_W776</strain>
    </source>
</reference>
<feature type="region of interest" description="Disordered" evidence="1">
    <location>
        <begin position="57"/>
        <end position="89"/>
    </location>
</feature>
<sequence>MMQTSLSQISFCSQSELLYIRSRTFYKLFKSLVLQIGFNHQASSPKNARLTKEKADAIHGVPSKSPSPHLTKAKKKFQKREKGLLQIRE</sequence>
<dbReference type="EMBL" id="JAFNEN010000090">
    <property type="protein sequence ID" value="KAG8195289.1"/>
    <property type="molecule type" value="Genomic_DNA"/>
</dbReference>
<dbReference type="Proteomes" id="UP000827092">
    <property type="component" value="Unassembled WGS sequence"/>
</dbReference>
<name>A0AAV6VF29_9ARAC</name>
<accession>A0AAV6VF29</accession>